<name>A0A0P1GKG1_9RHOB</name>
<dbReference type="Gene3D" id="1.25.40.10">
    <property type="entry name" value="Tetratricopeptide repeat domain"/>
    <property type="match status" value="1"/>
</dbReference>
<keyword evidence="6" id="KW-1185">Reference proteome</keyword>
<dbReference type="PANTHER" id="PTHR16263">
    <property type="entry name" value="TETRATRICOPEPTIDE REPEAT PROTEIN 38"/>
    <property type="match status" value="1"/>
</dbReference>
<keyword evidence="4" id="KW-0802">TPR repeat</keyword>
<evidence type="ECO:0000313" key="5">
    <source>
        <dbReference type="EMBL" id="CUH82405.1"/>
    </source>
</evidence>
<evidence type="ECO:0000256" key="3">
    <source>
        <dbReference type="ARBA" id="ARBA00022737"/>
    </source>
</evidence>
<dbReference type="PANTHER" id="PTHR16263:SF4">
    <property type="entry name" value="TETRATRICOPEPTIDE REPEAT PROTEIN 38"/>
    <property type="match status" value="1"/>
</dbReference>
<sequence length="446" mass="49499">MTTRDNTGLDLSAAAPETAAKFDAALRELALWRNPIAILNAATDEEPKFIMGHIFKAYMDMASTDRRYANMAAQRLEIIEDLCTKNCLARERLHLDVLRQWHAGDWIAASRGFDHLLATYPTDFLALWMAHQLDFYLGHSARIRDRIADVLPFWDPTHPLYSFVQGMHAFGLEEAGETERALAAGLSALNAEPRDVWSIHAVAHAYEMLGDFDRGADFMDAGTDSWSQQNVLVSHNAIHTILYRLEQGDLARVLDLYDAYVQPSGKTPALLGLVDGSSALWRLHLDGTETGDRWQRLANSWAPVAEQAFCAFNDVHAMMAFVAAGRDTEAARLLAALDRVLEQGDLKHNTNLAVTATVGRPICASLQAFGRADYSAVVDGLLPIRDQVIRFGGSHAQRDVVERTLLEAALRDNQKSLAEALISERLNHRPNSPYNRQKTAQLAAMA</sequence>
<evidence type="ECO:0000256" key="4">
    <source>
        <dbReference type="ARBA" id="ARBA00022803"/>
    </source>
</evidence>
<dbReference type="CDD" id="cd05804">
    <property type="entry name" value="StaR_like"/>
    <property type="match status" value="1"/>
</dbReference>
<evidence type="ECO:0000313" key="6">
    <source>
        <dbReference type="Proteomes" id="UP000052022"/>
    </source>
</evidence>
<gene>
    <name evidence="5" type="ORF">TRM7557_03922</name>
</gene>
<protein>
    <recommendedName>
        <fullName evidence="2">Tetratricopeptide repeat protein 38</fullName>
    </recommendedName>
</protein>
<dbReference type="EMBL" id="CYSD01000043">
    <property type="protein sequence ID" value="CUH82405.1"/>
    <property type="molecule type" value="Genomic_DNA"/>
</dbReference>
<evidence type="ECO:0000256" key="2">
    <source>
        <dbReference type="ARBA" id="ARBA00019992"/>
    </source>
</evidence>
<reference evidence="5 6" key="1">
    <citation type="submission" date="2015-09" db="EMBL/GenBank/DDBJ databases">
        <authorList>
            <consortium name="Swine Surveillance"/>
        </authorList>
    </citation>
    <scope>NUCLEOTIDE SEQUENCE [LARGE SCALE GENOMIC DNA]</scope>
    <source>
        <strain evidence="5 6">CECT 7557</strain>
    </source>
</reference>
<accession>A0A0P1GKG1</accession>
<dbReference type="AlphaFoldDB" id="A0A0P1GKG1"/>
<dbReference type="STRING" id="928856.SAMN04488049_105268"/>
<dbReference type="SUPFAM" id="SSF48452">
    <property type="entry name" value="TPR-like"/>
    <property type="match status" value="1"/>
</dbReference>
<dbReference type="Proteomes" id="UP000052022">
    <property type="component" value="Unassembled WGS sequence"/>
</dbReference>
<keyword evidence="3" id="KW-0677">Repeat</keyword>
<dbReference type="InterPro" id="IPR033891">
    <property type="entry name" value="TTC38"/>
</dbReference>
<dbReference type="RefSeq" id="WP_058291884.1">
    <property type="nucleotide sequence ID" value="NZ_CYSD01000043.1"/>
</dbReference>
<dbReference type="InterPro" id="IPR011990">
    <property type="entry name" value="TPR-like_helical_dom_sf"/>
</dbReference>
<evidence type="ECO:0000256" key="1">
    <source>
        <dbReference type="ARBA" id="ARBA00005857"/>
    </source>
</evidence>
<proteinExistence type="inferred from homology"/>
<organism evidence="5 6">
    <name type="scientific">Tritonibacter multivorans</name>
    <dbReference type="NCBI Taxonomy" id="928856"/>
    <lineage>
        <taxon>Bacteria</taxon>
        <taxon>Pseudomonadati</taxon>
        <taxon>Pseudomonadota</taxon>
        <taxon>Alphaproteobacteria</taxon>
        <taxon>Rhodobacterales</taxon>
        <taxon>Paracoccaceae</taxon>
        <taxon>Tritonibacter</taxon>
    </lineage>
</organism>
<comment type="similarity">
    <text evidence="1">Belongs to the TTC38 family.</text>
</comment>